<proteinExistence type="predicted"/>
<name>A0A9P8UN01_9PEZI</name>
<dbReference type="EMBL" id="JAGPXC010000003">
    <property type="protein sequence ID" value="KAH6655040.1"/>
    <property type="molecule type" value="Genomic_DNA"/>
</dbReference>
<dbReference type="RefSeq" id="XP_045959305.1">
    <property type="nucleotide sequence ID" value="XM_046099788.1"/>
</dbReference>
<sequence>MPIVWPPYGYSSIITFMIAAARLLSGSWSRSDFIVFTTSEVLRGWFSVGSLVATPLSDSAKIETTATSAGSTSIMPCVILVTASAVTSPLVGDQFEVRFSTYEMANPCPSRMTPSIILVFWLDCPYPSDGLFYQACAGRRDQACSGDLLQTQAQPILEPFNKGLPSDLYIMVKSNGQRRPMIWDRHIVQVTKTPIHWV</sequence>
<organism evidence="1 2">
    <name type="scientific">Truncatella angustata</name>
    <dbReference type="NCBI Taxonomy" id="152316"/>
    <lineage>
        <taxon>Eukaryota</taxon>
        <taxon>Fungi</taxon>
        <taxon>Dikarya</taxon>
        <taxon>Ascomycota</taxon>
        <taxon>Pezizomycotina</taxon>
        <taxon>Sordariomycetes</taxon>
        <taxon>Xylariomycetidae</taxon>
        <taxon>Amphisphaeriales</taxon>
        <taxon>Sporocadaceae</taxon>
        <taxon>Truncatella</taxon>
    </lineage>
</organism>
<evidence type="ECO:0000313" key="1">
    <source>
        <dbReference type="EMBL" id="KAH6655040.1"/>
    </source>
</evidence>
<keyword evidence="2" id="KW-1185">Reference proteome</keyword>
<comment type="caution">
    <text evidence="1">The sequence shown here is derived from an EMBL/GenBank/DDBJ whole genome shotgun (WGS) entry which is preliminary data.</text>
</comment>
<dbReference type="Proteomes" id="UP000758603">
    <property type="component" value="Unassembled WGS sequence"/>
</dbReference>
<reference evidence="1" key="1">
    <citation type="journal article" date="2021" name="Nat. Commun.">
        <title>Genetic determinants of endophytism in the Arabidopsis root mycobiome.</title>
        <authorList>
            <person name="Mesny F."/>
            <person name="Miyauchi S."/>
            <person name="Thiergart T."/>
            <person name="Pickel B."/>
            <person name="Atanasova L."/>
            <person name="Karlsson M."/>
            <person name="Huettel B."/>
            <person name="Barry K.W."/>
            <person name="Haridas S."/>
            <person name="Chen C."/>
            <person name="Bauer D."/>
            <person name="Andreopoulos W."/>
            <person name="Pangilinan J."/>
            <person name="LaButti K."/>
            <person name="Riley R."/>
            <person name="Lipzen A."/>
            <person name="Clum A."/>
            <person name="Drula E."/>
            <person name="Henrissat B."/>
            <person name="Kohler A."/>
            <person name="Grigoriev I.V."/>
            <person name="Martin F.M."/>
            <person name="Hacquard S."/>
        </authorList>
    </citation>
    <scope>NUCLEOTIDE SEQUENCE</scope>
    <source>
        <strain evidence="1">MPI-SDFR-AT-0073</strain>
    </source>
</reference>
<gene>
    <name evidence="1" type="ORF">BKA67DRAFT_533987</name>
</gene>
<dbReference type="GeneID" id="70128680"/>
<protein>
    <submittedName>
        <fullName evidence="1">Uncharacterized protein</fullName>
    </submittedName>
</protein>
<evidence type="ECO:0000313" key="2">
    <source>
        <dbReference type="Proteomes" id="UP000758603"/>
    </source>
</evidence>
<dbReference type="AlphaFoldDB" id="A0A9P8UN01"/>
<accession>A0A9P8UN01</accession>